<evidence type="ECO:0000313" key="3">
    <source>
        <dbReference type="Proteomes" id="UP001224890"/>
    </source>
</evidence>
<dbReference type="AlphaFoldDB" id="A0AAJ0ETP0"/>
<dbReference type="EMBL" id="JAHMHR010000046">
    <property type="protein sequence ID" value="KAK1671485.1"/>
    <property type="molecule type" value="Genomic_DNA"/>
</dbReference>
<sequence length="325" mass="36541">MTLRRYLLRLLDISLQAAGQFSEPDRRLMPLHSDKNLVAAKLEAEETGKAEPGRRRGSVRYCQCLLLVRRICGDGAPPPPGQRFHRAQHASVDGFDSGPLQGRRLLMTSGAYPSDRVFSVSVREASGCICRHYLRVSKMASTYTRNIVDKLSYQALVPKEMSERNLELPRMWTRRDRADGESELQALYGACLLHGSEPPRREQGNANLVAQDTEDGGSWSRIPGLLANRRTVYRACVLLTDDTEYSGKNVECINDDWAGFMETRQWEWAARLPPDVDGARDPEASVDGPRRERDYDRGCTDGVPGLASLRSSDIDIGFLTRRTER</sequence>
<reference evidence="2" key="1">
    <citation type="submission" date="2021-06" db="EMBL/GenBank/DDBJ databases">
        <title>Comparative genomics, transcriptomics and evolutionary studies reveal genomic signatures of adaptation to plant cell wall in hemibiotrophic fungi.</title>
        <authorList>
            <consortium name="DOE Joint Genome Institute"/>
            <person name="Baroncelli R."/>
            <person name="Diaz J.F."/>
            <person name="Benocci T."/>
            <person name="Peng M."/>
            <person name="Battaglia E."/>
            <person name="Haridas S."/>
            <person name="Andreopoulos W."/>
            <person name="Labutti K."/>
            <person name="Pangilinan J."/>
            <person name="Floch G.L."/>
            <person name="Makela M.R."/>
            <person name="Henrissat B."/>
            <person name="Grigoriev I.V."/>
            <person name="Crouch J.A."/>
            <person name="De Vries R.P."/>
            <person name="Sukno S.A."/>
            <person name="Thon M.R."/>
        </authorList>
    </citation>
    <scope>NUCLEOTIDE SEQUENCE</scope>
    <source>
        <strain evidence="2">CBS 193.32</strain>
    </source>
</reference>
<comment type="caution">
    <text evidence="2">The sequence shown here is derived from an EMBL/GenBank/DDBJ whole genome shotgun (WGS) entry which is preliminary data.</text>
</comment>
<dbReference type="RefSeq" id="XP_060425488.1">
    <property type="nucleotide sequence ID" value="XM_060572808.1"/>
</dbReference>
<feature type="compositionally biased region" description="Basic and acidic residues" evidence="1">
    <location>
        <begin position="277"/>
        <end position="298"/>
    </location>
</feature>
<keyword evidence="3" id="KW-1185">Reference proteome</keyword>
<organism evidence="2 3">
    <name type="scientific">Colletotrichum godetiae</name>
    <dbReference type="NCBI Taxonomy" id="1209918"/>
    <lineage>
        <taxon>Eukaryota</taxon>
        <taxon>Fungi</taxon>
        <taxon>Dikarya</taxon>
        <taxon>Ascomycota</taxon>
        <taxon>Pezizomycotina</taxon>
        <taxon>Sordariomycetes</taxon>
        <taxon>Hypocreomycetidae</taxon>
        <taxon>Glomerellales</taxon>
        <taxon>Glomerellaceae</taxon>
        <taxon>Colletotrichum</taxon>
        <taxon>Colletotrichum acutatum species complex</taxon>
    </lineage>
</organism>
<feature type="region of interest" description="Disordered" evidence="1">
    <location>
        <begin position="273"/>
        <end position="298"/>
    </location>
</feature>
<evidence type="ECO:0000256" key="1">
    <source>
        <dbReference type="SAM" id="MobiDB-lite"/>
    </source>
</evidence>
<name>A0AAJ0ETP0_9PEZI</name>
<gene>
    <name evidence="2" type="ORF">BDP55DRAFT_635744</name>
</gene>
<dbReference type="GeneID" id="85457334"/>
<accession>A0AAJ0ETP0</accession>
<evidence type="ECO:0000313" key="2">
    <source>
        <dbReference type="EMBL" id="KAK1671485.1"/>
    </source>
</evidence>
<proteinExistence type="predicted"/>
<protein>
    <submittedName>
        <fullName evidence="2">Uncharacterized protein</fullName>
    </submittedName>
</protein>
<dbReference type="Proteomes" id="UP001224890">
    <property type="component" value="Unassembled WGS sequence"/>
</dbReference>